<keyword evidence="4" id="KW-0132">Cell division</keyword>
<reference evidence="12 13" key="1">
    <citation type="journal article" date="2012" name="Science">
        <title>The Paleozoic origin of enzymatic lignin decomposition reconstructed from 31 fungal genomes.</title>
        <authorList>
            <person name="Floudas D."/>
            <person name="Binder M."/>
            <person name="Riley R."/>
            <person name="Barry K."/>
            <person name="Blanchette R.A."/>
            <person name="Henrissat B."/>
            <person name="Martinez A.T."/>
            <person name="Otillar R."/>
            <person name="Spatafora J.W."/>
            <person name="Yadav J.S."/>
            <person name="Aerts A."/>
            <person name="Benoit I."/>
            <person name="Boyd A."/>
            <person name="Carlson A."/>
            <person name="Copeland A."/>
            <person name="Coutinho P.M."/>
            <person name="de Vries R.P."/>
            <person name="Ferreira P."/>
            <person name="Findley K."/>
            <person name="Foster B."/>
            <person name="Gaskell J."/>
            <person name="Glotzer D."/>
            <person name="Gorecki P."/>
            <person name="Heitman J."/>
            <person name="Hesse C."/>
            <person name="Hori C."/>
            <person name="Igarashi K."/>
            <person name="Jurgens J.A."/>
            <person name="Kallen N."/>
            <person name="Kersten P."/>
            <person name="Kohler A."/>
            <person name="Kuees U."/>
            <person name="Kumar T.K.A."/>
            <person name="Kuo A."/>
            <person name="LaButti K."/>
            <person name="Larrondo L.F."/>
            <person name="Lindquist E."/>
            <person name="Ling A."/>
            <person name="Lombard V."/>
            <person name="Lucas S."/>
            <person name="Lundell T."/>
            <person name="Martin R."/>
            <person name="McLaughlin D.J."/>
            <person name="Morgenstern I."/>
            <person name="Morin E."/>
            <person name="Murat C."/>
            <person name="Nagy L.G."/>
            <person name="Nolan M."/>
            <person name="Ohm R.A."/>
            <person name="Patyshakuliyeva A."/>
            <person name="Rokas A."/>
            <person name="Ruiz-Duenas F.J."/>
            <person name="Sabat G."/>
            <person name="Salamov A."/>
            <person name="Samejima M."/>
            <person name="Schmutz J."/>
            <person name="Slot J.C."/>
            <person name="St John F."/>
            <person name="Stenlid J."/>
            <person name="Sun H."/>
            <person name="Sun S."/>
            <person name="Syed K."/>
            <person name="Tsang A."/>
            <person name="Wiebenga A."/>
            <person name="Young D."/>
            <person name="Pisabarro A."/>
            <person name="Eastwood D.C."/>
            <person name="Martin F."/>
            <person name="Cullen D."/>
            <person name="Grigoriev I.V."/>
            <person name="Hibbett D.S."/>
        </authorList>
    </citation>
    <scope>NUCLEOTIDE SEQUENCE [LARGE SCALE GENOMIC DNA]</scope>
    <source>
        <strain evidence="12 13">DJM-731 SS1</strain>
    </source>
</reference>
<dbReference type="HOGENOM" id="CLU_1332077_0_0_1"/>
<evidence type="ECO:0000256" key="6">
    <source>
        <dbReference type="ARBA" id="ARBA00022838"/>
    </source>
</evidence>
<name>M5FWB8_DACPD</name>
<evidence type="ECO:0000256" key="5">
    <source>
        <dbReference type="ARBA" id="ARBA00022776"/>
    </source>
</evidence>
<keyword evidence="6" id="KW-0995">Kinetochore</keyword>
<dbReference type="PANTHER" id="PTHR15459:SF3">
    <property type="entry name" value="POLYAMINE-MODULATED FACTOR 1"/>
    <property type="match status" value="1"/>
</dbReference>
<keyword evidence="13" id="KW-1185">Reference proteome</keyword>
<dbReference type="RefSeq" id="XP_040629078.1">
    <property type="nucleotide sequence ID" value="XM_040772607.1"/>
</dbReference>
<protein>
    <recommendedName>
        <fullName evidence="14">Nnf1-domain-containing protein</fullName>
    </recommendedName>
</protein>
<keyword evidence="9" id="KW-0137">Centromere</keyword>
<sequence length="225" mass="25259">MSAQPSIPAREQGEQSEENVITHPTDPTEGHSKRFEYFYKALKLASHKLSTKWTEEDFAQCFPTWAKESPQGVAQVRIQVGEHIRDQIVEQSTAVLNSYCAADGIDALAAVIADAKERVKEGNTDGLDVWKEGLTPKALVHARTGRVLREEKERLELLLKELDDENAQLFASLQEKQGARKELSKELDTYLNDLDEALDQANALPLDDVSEWMETVVDPVPMNDK</sequence>
<evidence type="ECO:0000256" key="4">
    <source>
        <dbReference type="ARBA" id="ARBA00022618"/>
    </source>
</evidence>
<evidence type="ECO:0000256" key="2">
    <source>
        <dbReference type="ARBA" id="ARBA00004629"/>
    </source>
</evidence>
<dbReference type="Pfam" id="PF03980">
    <property type="entry name" value="Nnf1"/>
    <property type="match status" value="1"/>
</dbReference>
<accession>M5FWB8</accession>
<dbReference type="GO" id="GO:0051301">
    <property type="term" value="P:cell division"/>
    <property type="evidence" value="ECO:0007669"/>
    <property type="project" value="UniProtKB-KW"/>
</dbReference>
<keyword evidence="8" id="KW-0131">Cell cycle</keyword>
<keyword evidence="10" id="KW-0175">Coiled coil</keyword>
<evidence type="ECO:0000256" key="3">
    <source>
        <dbReference type="ARBA" id="ARBA00022454"/>
    </source>
</evidence>
<evidence type="ECO:0000313" key="12">
    <source>
        <dbReference type="EMBL" id="EJU02181.1"/>
    </source>
</evidence>
<evidence type="ECO:0000256" key="10">
    <source>
        <dbReference type="SAM" id="Coils"/>
    </source>
</evidence>
<evidence type="ECO:0000256" key="8">
    <source>
        <dbReference type="ARBA" id="ARBA00023306"/>
    </source>
</evidence>
<dbReference type="GO" id="GO:0005634">
    <property type="term" value="C:nucleus"/>
    <property type="evidence" value="ECO:0007669"/>
    <property type="project" value="UniProtKB-SubCell"/>
</dbReference>
<evidence type="ECO:0000256" key="9">
    <source>
        <dbReference type="ARBA" id="ARBA00023328"/>
    </source>
</evidence>
<dbReference type="GO" id="GO:0007059">
    <property type="term" value="P:chromosome segregation"/>
    <property type="evidence" value="ECO:0007669"/>
    <property type="project" value="TreeGrafter"/>
</dbReference>
<gene>
    <name evidence="12" type="ORF">DACRYDRAFT_21924</name>
</gene>
<dbReference type="PANTHER" id="PTHR15459">
    <property type="entry name" value="POLYAMINE-MODULATED FACTOR 1"/>
    <property type="match status" value="1"/>
</dbReference>
<dbReference type="AlphaFoldDB" id="M5FWB8"/>
<evidence type="ECO:0000256" key="7">
    <source>
        <dbReference type="ARBA" id="ARBA00023242"/>
    </source>
</evidence>
<dbReference type="EMBL" id="JH795862">
    <property type="protein sequence ID" value="EJU02181.1"/>
    <property type="molecule type" value="Genomic_DNA"/>
</dbReference>
<keyword evidence="7" id="KW-0539">Nucleus</keyword>
<evidence type="ECO:0008006" key="14">
    <source>
        <dbReference type="Google" id="ProtNLM"/>
    </source>
</evidence>
<dbReference type="Proteomes" id="UP000030653">
    <property type="component" value="Unassembled WGS sequence"/>
</dbReference>
<dbReference type="OMA" id="AHKWTYE"/>
<organism evidence="12 13">
    <name type="scientific">Dacryopinax primogenitus (strain DJM 731)</name>
    <name type="common">Brown rot fungus</name>
    <dbReference type="NCBI Taxonomy" id="1858805"/>
    <lineage>
        <taxon>Eukaryota</taxon>
        <taxon>Fungi</taxon>
        <taxon>Dikarya</taxon>
        <taxon>Basidiomycota</taxon>
        <taxon>Agaricomycotina</taxon>
        <taxon>Dacrymycetes</taxon>
        <taxon>Dacrymycetales</taxon>
        <taxon>Dacrymycetaceae</taxon>
        <taxon>Dacryopinax</taxon>
    </lineage>
</organism>
<evidence type="ECO:0000313" key="13">
    <source>
        <dbReference type="Proteomes" id="UP000030653"/>
    </source>
</evidence>
<proteinExistence type="predicted"/>
<feature type="region of interest" description="Disordered" evidence="11">
    <location>
        <begin position="1"/>
        <end position="28"/>
    </location>
</feature>
<keyword evidence="5" id="KW-0498">Mitosis</keyword>
<comment type="subcellular location">
    <subcellularLocation>
        <location evidence="2">Chromosome</location>
        <location evidence="2">Centromere</location>
        <location evidence="2">Kinetochore</location>
    </subcellularLocation>
    <subcellularLocation>
        <location evidence="1">Nucleus</location>
    </subcellularLocation>
</comment>
<keyword evidence="3" id="KW-0158">Chromosome</keyword>
<feature type="coiled-coil region" evidence="10">
    <location>
        <begin position="145"/>
        <end position="200"/>
    </location>
</feature>
<dbReference type="OrthoDB" id="18453at2759"/>
<dbReference type="InterPro" id="IPR007128">
    <property type="entry name" value="PMF1/Nnf1"/>
</dbReference>
<evidence type="ECO:0000256" key="11">
    <source>
        <dbReference type="SAM" id="MobiDB-lite"/>
    </source>
</evidence>
<dbReference type="GO" id="GO:0000444">
    <property type="term" value="C:MIS12/MIND type complex"/>
    <property type="evidence" value="ECO:0007669"/>
    <property type="project" value="InterPro"/>
</dbReference>
<evidence type="ECO:0000256" key="1">
    <source>
        <dbReference type="ARBA" id="ARBA00004123"/>
    </source>
</evidence>
<dbReference type="GeneID" id="63687669"/>